<comment type="caution">
    <text evidence="1">The sequence shown here is derived from an EMBL/GenBank/DDBJ whole genome shotgun (WGS) entry which is preliminary data.</text>
</comment>
<protein>
    <submittedName>
        <fullName evidence="1">Uncharacterized protein</fullName>
    </submittedName>
</protein>
<gene>
    <name evidence="1" type="ORF">XD92_0196</name>
</gene>
<evidence type="ECO:0000313" key="1">
    <source>
        <dbReference type="EMBL" id="KUK78592.1"/>
    </source>
</evidence>
<accession>A0A124FXN4</accession>
<dbReference type="STRING" id="1123008.GCA_000380985_01345"/>
<dbReference type="EMBL" id="LGGN01000018">
    <property type="protein sequence ID" value="KUK78592.1"/>
    <property type="molecule type" value="Genomic_DNA"/>
</dbReference>
<proteinExistence type="predicted"/>
<organism evidence="1 2">
    <name type="scientific">Proteiniphilum acetatigenes</name>
    <dbReference type="NCBI Taxonomy" id="294710"/>
    <lineage>
        <taxon>Bacteria</taxon>
        <taxon>Pseudomonadati</taxon>
        <taxon>Bacteroidota</taxon>
        <taxon>Bacteroidia</taxon>
        <taxon>Bacteroidales</taxon>
        <taxon>Dysgonomonadaceae</taxon>
        <taxon>Proteiniphilum</taxon>
    </lineage>
</organism>
<reference evidence="2" key="1">
    <citation type="journal article" date="2015" name="MBio">
        <title>Genome-Resolved Metagenomic Analysis Reveals Roles for Candidate Phyla and Other Microbial Community Members in Biogeochemical Transformations in Oil Reservoirs.</title>
        <authorList>
            <person name="Hu P."/>
            <person name="Tom L."/>
            <person name="Singh A."/>
            <person name="Thomas B.C."/>
            <person name="Baker B.J."/>
            <person name="Piceno Y.M."/>
            <person name="Andersen G.L."/>
            <person name="Banfield J.F."/>
        </authorList>
    </citation>
    <scope>NUCLEOTIDE SEQUENCE [LARGE SCALE GENOMIC DNA]</scope>
</reference>
<dbReference type="AlphaFoldDB" id="A0A124FXN4"/>
<sequence length="77" mass="8968">MKEDSFVTVKRFNFPADATIVQTYMEMRGIPFYMKNMISNRLAYTLGDIEMQVKQSDYDRAKEALIEGGFAKPEDFQ</sequence>
<evidence type="ECO:0000313" key="2">
    <source>
        <dbReference type="Proteomes" id="UP000053860"/>
    </source>
</evidence>
<dbReference type="Proteomes" id="UP000053860">
    <property type="component" value="Unassembled WGS sequence"/>
</dbReference>
<name>A0A124FXN4_9BACT</name>